<reference evidence="1" key="1">
    <citation type="journal article" date="2013" name="Environ. Microbiol.">
        <title>Microbiota from the distal guts of lean and obese adolescents exhibit partial functional redundancy besides clear differences in community structure.</title>
        <authorList>
            <person name="Ferrer M."/>
            <person name="Ruiz A."/>
            <person name="Lanza F."/>
            <person name="Haange S.B."/>
            <person name="Oberbach A."/>
            <person name="Till H."/>
            <person name="Bargiela R."/>
            <person name="Campoy C."/>
            <person name="Segura M.T."/>
            <person name="Richter M."/>
            <person name="von Bergen M."/>
            <person name="Seifert J."/>
            <person name="Suarez A."/>
        </authorList>
    </citation>
    <scope>NUCLEOTIDE SEQUENCE</scope>
</reference>
<proteinExistence type="predicted"/>
<gene>
    <name evidence="1" type="ORF">LEA_02488</name>
</gene>
<dbReference type="AlphaFoldDB" id="K1U2B1"/>
<sequence>MMSDAEHGLFDMVVVKDISRFA</sequence>
<name>K1U2B1_9ZZZZ</name>
<comment type="caution">
    <text evidence="1">The sequence shown here is derived from an EMBL/GenBank/DDBJ whole genome shotgun (WGS) entry which is preliminary data.</text>
</comment>
<accession>K1U2B1</accession>
<protein>
    <submittedName>
        <fullName evidence="1">Uncharacterized protein</fullName>
    </submittedName>
</protein>
<feature type="non-terminal residue" evidence="1">
    <location>
        <position position="22"/>
    </location>
</feature>
<dbReference type="EMBL" id="AJWY01001720">
    <property type="protein sequence ID" value="EKC79392.1"/>
    <property type="molecule type" value="Genomic_DNA"/>
</dbReference>
<evidence type="ECO:0000313" key="1">
    <source>
        <dbReference type="EMBL" id="EKC79392.1"/>
    </source>
</evidence>
<organism evidence="1">
    <name type="scientific">human gut metagenome</name>
    <dbReference type="NCBI Taxonomy" id="408170"/>
    <lineage>
        <taxon>unclassified sequences</taxon>
        <taxon>metagenomes</taxon>
        <taxon>organismal metagenomes</taxon>
    </lineage>
</organism>